<dbReference type="GO" id="GO:0046872">
    <property type="term" value="F:metal ion binding"/>
    <property type="evidence" value="ECO:0007669"/>
    <property type="project" value="UniProtKB-KW"/>
</dbReference>
<evidence type="ECO:0000256" key="2">
    <source>
        <dbReference type="ARBA" id="ARBA00012417"/>
    </source>
</evidence>
<keyword evidence="5" id="KW-0235">DNA replication</keyword>
<keyword evidence="6" id="KW-0479">Metal-binding</keyword>
<keyword evidence="10" id="KW-0239">DNA-directed DNA polymerase</keyword>
<evidence type="ECO:0000256" key="6">
    <source>
        <dbReference type="ARBA" id="ARBA00022723"/>
    </source>
</evidence>
<dbReference type="InterPro" id="IPR027417">
    <property type="entry name" value="P-loop_NTPase"/>
</dbReference>
<dbReference type="InterPro" id="IPR008921">
    <property type="entry name" value="DNA_pol3_clamp-load_cplx_C"/>
</dbReference>
<dbReference type="InterPro" id="IPR003593">
    <property type="entry name" value="AAA+_ATPase"/>
</dbReference>
<dbReference type="InterPro" id="IPR022754">
    <property type="entry name" value="DNA_pol_III_gamma-3"/>
</dbReference>
<evidence type="ECO:0000256" key="7">
    <source>
        <dbReference type="ARBA" id="ARBA00022741"/>
    </source>
</evidence>
<evidence type="ECO:0000256" key="8">
    <source>
        <dbReference type="ARBA" id="ARBA00022833"/>
    </source>
</evidence>
<dbReference type="EMBL" id="BLAB01000001">
    <property type="protein sequence ID" value="GER94286.1"/>
    <property type="molecule type" value="Genomic_DNA"/>
</dbReference>
<keyword evidence="8" id="KW-0862">Zinc</keyword>
<evidence type="ECO:0000313" key="13">
    <source>
        <dbReference type="EMBL" id="GER94286.1"/>
    </source>
</evidence>
<evidence type="ECO:0000256" key="4">
    <source>
        <dbReference type="ARBA" id="ARBA00022695"/>
    </source>
</evidence>
<dbReference type="Gene3D" id="1.20.272.10">
    <property type="match status" value="1"/>
</dbReference>
<comment type="catalytic activity">
    <reaction evidence="11">
        <text>DNA(n) + a 2'-deoxyribonucleoside 5'-triphosphate = DNA(n+1) + diphosphate</text>
        <dbReference type="Rhea" id="RHEA:22508"/>
        <dbReference type="Rhea" id="RHEA-COMP:17339"/>
        <dbReference type="Rhea" id="RHEA-COMP:17340"/>
        <dbReference type="ChEBI" id="CHEBI:33019"/>
        <dbReference type="ChEBI" id="CHEBI:61560"/>
        <dbReference type="ChEBI" id="CHEBI:173112"/>
        <dbReference type="EC" id="2.7.7.7"/>
    </reaction>
</comment>
<feature type="domain" description="AAA+ ATPase" evidence="12">
    <location>
        <begin position="37"/>
        <end position="179"/>
    </location>
</feature>
<dbReference type="CDD" id="cd18137">
    <property type="entry name" value="HLD_clamp_pol_III_gamma_tau"/>
    <property type="match status" value="1"/>
</dbReference>
<keyword evidence="9" id="KW-0067">ATP-binding</keyword>
<dbReference type="SMART" id="SM00382">
    <property type="entry name" value="AAA"/>
    <property type="match status" value="1"/>
</dbReference>
<dbReference type="PANTHER" id="PTHR11669">
    <property type="entry name" value="REPLICATION FACTOR C / DNA POLYMERASE III GAMMA-TAU SUBUNIT"/>
    <property type="match status" value="1"/>
</dbReference>
<evidence type="ECO:0000256" key="10">
    <source>
        <dbReference type="ARBA" id="ARBA00022932"/>
    </source>
</evidence>
<evidence type="ECO:0000256" key="11">
    <source>
        <dbReference type="ARBA" id="ARBA00049244"/>
    </source>
</evidence>
<dbReference type="SUPFAM" id="SSF52540">
    <property type="entry name" value="P-loop containing nucleoside triphosphate hydrolases"/>
    <property type="match status" value="1"/>
</dbReference>
<dbReference type="FunFam" id="3.40.50.300:FF:000014">
    <property type="entry name" value="DNA polymerase III subunit gamma/tau"/>
    <property type="match status" value="1"/>
</dbReference>
<dbReference type="InterPro" id="IPR001270">
    <property type="entry name" value="ClpA/B"/>
</dbReference>
<dbReference type="GO" id="GO:0006261">
    <property type="term" value="P:DNA-templated DNA replication"/>
    <property type="evidence" value="ECO:0007669"/>
    <property type="project" value="TreeGrafter"/>
</dbReference>
<dbReference type="GO" id="GO:0009360">
    <property type="term" value="C:DNA polymerase III complex"/>
    <property type="evidence" value="ECO:0007669"/>
    <property type="project" value="InterPro"/>
</dbReference>
<evidence type="ECO:0000256" key="1">
    <source>
        <dbReference type="ARBA" id="ARBA00006360"/>
    </source>
</evidence>
<evidence type="ECO:0000256" key="3">
    <source>
        <dbReference type="ARBA" id="ARBA00022679"/>
    </source>
</evidence>
<dbReference type="Gene3D" id="3.40.50.300">
    <property type="entry name" value="P-loop containing nucleotide triphosphate hydrolases"/>
    <property type="match status" value="1"/>
</dbReference>
<dbReference type="Pfam" id="PF13177">
    <property type="entry name" value="DNA_pol3_delta2"/>
    <property type="match status" value="1"/>
</dbReference>
<dbReference type="AlphaFoldDB" id="A0A5J4L9Q9"/>
<reference evidence="13" key="1">
    <citation type="submission" date="2019-10" db="EMBL/GenBank/DDBJ databases">
        <title>Metagenomic sequencing of thiosulfate-disproportionating enrichment culture.</title>
        <authorList>
            <person name="Umezawa K."/>
            <person name="Kojima H."/>
            <person name="Fukui M."/>
        </authorList>
    </citation>
    <scope>NUCLEOTIDE SEQUENCE</scope>
    <source>
        <strain evidence="13">45J</strain>
    </source>
</reference>
<dbReference type="SUPFAM" id="SSF48019">
    <property type="entry name" value="post-AAA+ oligomerization domain-like"/>
    <property type="match status" value="1"/>
</dbReference>
<keyword evidence="7" id="KW-0547">Nucleotide-binding</keyword>
<dbReference type="PRINTS" id="PR00300">
    <property type="entry name" value="CLPPROTEASEA"/>
</dbReference>
<dbReference type="CDD" id="cd00009">
    <property type="entry name" value="AAA"/>
    <property type="match status" value="1"/>
</dbReference>
<dbReference type="NCBIfam" id="NF004046">
    <property type="entry name" value="PRK05563.1"/>
    <property type="match status" value="1"/>
</dbReference>
<dbReference type="Pfam" id="PF22608">
    <property type="entry name" value="DNAX_ATPase_lid"/>
    <property type="match status" value="1"/>
</dbReference>
<evidence type="ECO:0000256" key="5">
    <source>
        <dbReference type="ARBA" id="ARBA00022705"/>
    </source>
</evidence>
<name>A0A5J4L9Q9_9ZZZZ</name>
<evidence type="ECO:0000256" key="9">
    <source>
        <dbReference type="ARBA" id="ARBA00022840"/>
    </source>
</evidence>
<accession>A0A5J4L9Q9</accession>
<comment type="caution">
    <text evidence="13">The sequence shown here is derived from an EMBL/GenBank/DDBJ whole genome shotgun (WGS) entry which is preliminary data.</text>
</comment>
<dbReference type="InterPro" id="IPR012763">
    <property type="entry name" value="DNA_pol_III_sug/sutau_N"/>
</dbReference>
<gene>
    <name evidence="13" type="ORF">A45J_2046</name>
</gene>
<evidence type="ECO:0000259" key="12">
    <source>
        <dbReference type="SMART" id="SM00382"/>
    </source>
</evidence>
<dbReference type="PANTHER" id="PTHR11669:SF0">
    <property type="entry name" value="PROTEIN STICHEL-LIKE 2"/>
    <property type="match status" value="1"/>
</dbReference>
<dbReference type="InterPro" id="IPR050238">
    <property type="entry name" value="DNA_Rep/Repair_Clamp_Loader"/>
</dbReference>
<dbReference type="GO" id="GO:0005524">
    <property type="term" value="F:ATP binding"/>
    <property type="evidence" value="ECO:0007669"/>
    <property type="project" value="UniProtKB-KW"/>
</dbReference>
<protein>
    <recommendedName>
        <fullName evidence="2">DNA-directed DNA polymerase</fullName>
        <ecNumber evidence="2">2.7.7.7</ecNumber>
    </recommendedName>
</protein>
<dbReference type="EC" id="2.7.7.7" evidence="2"/>
<dbReference type="GO" id="GO:0003887">
    <property type="term" value="F:DNA-directed DNA polymerase activity"/>
    <property type="evidence" value="ECO:0007669"/>
    <property type="project" value="UniProtKB-KW"/>
</dbReference>
<comment type="similarity">
    <text evidence="1">Belongs to the DnaX/STICHEL family.</text>
</comment>
<organism evidence="13">
    <name type="scientific">hot springs metagenome</name>
    <dbReference type="NCBI Taxonomy" id="433727"/>
    <lineage>
        <taxon>unclassified sequences</taxon>
        <taxon>metagenomes</taxon>
        <taxon>ecological metagenomes</taxon>
    </lineage>
</organism>
<sequence>MSYLVLARKWRPQGFEDLVGQEAIVRILKNAINQNKVAHAYIFSGPRGVGKTTTARILAKALNCAIGPTPEPCGKCQSCIEITDGSSMDVSEIDGASNTSVDNIRDLRERVRYAPSGSKHKVYIIDEAHMLSTSAFNALLKTLEEPPPHVIFVLATTEPKKIPPTVLSRCQHLPFRRISGQKIKERLRFISNVDGINVTDSALEMIARAADGSMRDSLTILDQVTSFSENITESEIKDLLGITDVETLARLSQAMIEGDRIAIVNIISELTNTGTDLKAFTKDFLQFIRNLLIAKIVGQTENILDLSEEETIAINKLKGSTSEEHMAVILSELIKAEPSIRSAFYPRIVLEMTLIRLSLLSHLTSINEALSAISGEIASPEPAPSNKTRVFSNIQNDKSKGSCEDRSNFQGSSLSEVWNAAIKKIDETNHPLYSKLIEGEVSLDDNNINIVFNGGLSVHAESVKENIPYIKNVIHDISGRNVSINIKTREVKSVSKRDLIEDARNNPIIKEAMNLFEGRIVDVIPVSKGGNNV</sequence>
<dbReference type="FunFam" id="1.10.8.60:FF:000013">
    <property type="entry name" value="DNA polymerase III subunit gamma/tau"/>
    <property type="match status" value="1"/>
</dbReference>
<keyword evidence="4" id="KW-0548">Nucleotidyltransferase</keyword>
<dbReference type="Gene3D" id="1.10.8.60">
    <property type="match status" value="1"/>
</dbReference>
<dbReference type="GO" id="GO:0003677">
    <property type="term" value="F:DNA binding"/>
    <property type="evidence" value="ECO:0007669"/>
    <property type="project" value="InterPro"/>
</dbReference>
<dbReference type="NCBIfam" id="TIGR02397">
    <property type="entry name" value="dnaX_nterm"/>
    <property type="match status" value="1"/>
</dbReference>
<dbReference type="InterPro" id="IPR045085">
    <property type="entry name" value="HLD_clamp_pol_III_gamma_tau"/>
</dbReference>
<proteinExistence type="inferred from homology"/>
<dbReference type="Pfam" id="PF12169">
    <property type="entry name" value="DNA_pol3_gamma3"/>
    <property type="match status" value="1"/>
</dbReference>
<keyword evidence="3" id="KW-0808">Transferase</keyword>